<comment type="caution">
    <text evidence="2">The sequence shown here is derived from an EMBL/GenBank/DDBJ whole genome shotgun (WGS) entry which is preliminary data.</text>
</comment>
<feature type="region of interest" description="Disordered" evidence="1">
    <location>
        <begin position="30"/>
        <end position="55"/>
    </location>
</feature>
<proteinExistence type="predicted"/>
<reference evidence="2 3" key="1">
    <citation type="submission" date="2018-09" db="EMBL/GenBank/DDBJ databases">
        <title>Genomic investigation of the strawberry pathogen Phytophthora fragariae indicates pathogenicity is determined by transcriptional variation in three key races.</title>
        <authorList>
            <person name="Adams T.M."/>
            <person name="Armitage A.D."/>
            <person name="Sobczyk M.K."/>
            <person name="Bates H.J."/>
            <person name="Dunwell J.M."/>
            <person name="Nellist C.F."/>
            <person name="Harrison R.J."/>
        </authorList>
    </citation>
    <scope>NUCLEOTIDE SEQUENCE [LARGE SCALE GENOMIC DNA]</scope>
    <source>
        <strain evidence="2 3">BC-23</strain>
    </source>
</reference>
<gene>
    <name evidence="2" type="ORF">PF004_g454</name>
</gene>
<evidence type="ECO:0000313" key="3">
    <source>
        <dbReference type="Proteomes" id="UP000476176"/>
    </source>
</evidence>
<name>A0A6G0PVF4_9STRA</name>
<protein>
    <submittedName>
        <fullName evidence="2">Uncharacterized protein</fullName>
    </submittedName>
</protein>
<evidence type="ECO:0000313" key="2">
    <source>
        <dbReference type="EMBL" id="KAE9255764.1"/>
    </source>
</evidence>
<dbReference type="EMBL" id="QXGC01000008">
    <property type="protein sequence ID" value="KAE9255764.1"/>
    <property type="molecule type" value="Genomic_DNA"/>
</dbReference>
<sequence length="104" mass="12002">MRSRYRGQYNRLTRAERTILQPLPVVNEGDRYDVRDAEDGNDSDEEKSFVQHLQKQRRSAAVQPQYALINSIMPTSNFVECFFSALPGRRLAKSVSDCSRLHGR</sequence>
<accession>A0A6G0PVF4</accession>
<evidence type="ECO:0000256" key="1">
    <source>
        <dbReference type="SAM" id="MobiDB-lite"/>
    </source>
</evidence>
<dbReference type="AlphaFoldDB" id="A0A6G0PVF4"/>
<dbReference type="Proteomes" id="UP000476176">
    <property type="component" value="Unassembled WGS sequence"/>
</dbReference>
<organism evidence="2 3">
    <name type="scientific">Phytophthora fragariae</name>
    <dbReference type="NCBI Taxonomy" id="53985"/>
    <lineage>
        <taxon>Eukaryota</taxon>
        <taxon>Sar</taxon>
        <taxon>Stramenopiles</taxon>
        <taxon>Oomycota</taxon>
        <taxon>Peronosporomycetes</taxon>
        <taxon>Peronosporales</taxon>
        <taxon>Peronosporaceae</taxon>
        <taxon>Phytophthora</taxon>
    </lineage>
</organism>